<feature type="domain" description="HTH cro/C1-type" evidence="1">
    <location>
        <begin position="25"/>
        <end position="42"/>
    </location>
</feature>
<name>A0A2P9ATK7_9HYPH</name>
<dbReference type="PROSITE" id="PS50943">
    <property type="entry name" value="HTH_CROC1"/>
    <property type="match status" value="1"/>
</dbReference>
<accession>A0A2P9ATK7</accession>
<evidence type="ECO:0000313" key="2">
    <source>
        <dbReference type="EMBL" id="SJM34447.1"/>
    </source>
</evidence>
<evidence type="ECO:0000259" key="1">
    <source>
        <dbReference type="PROSITE" id="PS50943"/>
    </source>
</evidence>
<reference evidence="3" key="1">
    <citation type="submission" date="2016-12" db="EMBL/GenBank/DDBJ databases">
        <authorList>
            <person name="Brunel B."/>
        </authorList>
    </citation>
    <scope>NUCLEOTIDE SEQUENCE [LARGE SCALE GENOMIC DNA]</scope>
</reference>
<gene>
    <name evidence="2" type="ORF">BQ8482_440001</name>
</gene>
<keyword evidence="3" id="KW-1185">Reference proteome</keyword>
<dbReference type="SUPFAM" id="SSF47413">
    <property type="entry name" value="lambda repressor-like DNA-binding domains"/>
    <property type="match status" value="1"/>
</dbReference>
<sequence>MEYANTPWSGSSSPWELQEVMAINIRRLRHEQNLTQEELAAAVSMRYGRDLDLDQRGPFSSAGGPP</sequence>
<dbReference type="InterPro" id="IPR010982">
    <property type="entry name" value="Lambda_DNA-bd_dom_sf"/>
</dbReference>
<dbReference type="InterPro" id="IPR001387">
    <property type="entry name" value="Cro/C1-type_HTH"/>
</dbReference>
<dbReference type="AlphaFoldDB" id="A0A2P9ATK7"/>
<evidence type="ECO:0000313" key="3">
    <source>
        <dbReference type="Proteomes" id="UP000245698"/>
    </source>
</evidence>
<dbReference type="Gene3D" id="1.10.260.40">
    <property type="entry name" value="lambda repressor-like DNA-binding domains"/>
    <property type="match status" value="1"/>
</dbReference>
<dbReference type="GO" id="GO:0003677">
    <property type="term" value="F:DNA binding"/>
    <property type="evidence" value="ECO:0007669"/>
    <property type="project" value="InterPro"/>
</dbReference>
<dbReference type="Proteomes" id="UP000245698">
    <property type="component" value="Unassembled WGS sequence"/>
</dbReference>
<dbReference type="EMBL" id="FUIG01000053">
    <property type="protein sequence ID" value="SJM34447.1"/>
    <property type="molecule type" value="Genomic_DNA"/>
</dbReference>
<organism evidence="2 3">
    <name type="scientific">Mesorhizobium delmotii</name>
    <dbReference type="NCBI Taxonomy" id="1631247"/>
    <lineage>
        <taxon>Bacteria</taxon>
        <taxon>Pseudomonadati</taxon>
        <taxon>Pseudomonadota</taxon>
        <taxon>Alphaproteobacteria</taxon>
        <taxon>Hyphomicrobiales</taxon>
        <taxon>Phyllobacteriaceae</taxon>
        <taxon>Mesorhizobium</taxon>
    </lineage>
</organism>
<proteinExistence type="predicted"/>
<protein>
    <recommendedName>
        <fullName evidence="1">HTH cro/C1-type domain-containing protein</fullName>
    </recommendedName>
</protein>